<dbReference type="Pfam" id="PF03417">
    <property type="entry name" value="AAT"/>
    <property type="match status" value="1"/>
</dbReference>
<dbReference type="InterPro" id="IPR047801">
    <property type="entry name" value="Peptidase_C45"/>
</dbReference>
<keyword evidence="3" id="KW-1185">Reference proteome</keyword>
<dbReference type="EMBL" id="JBFMKM010000012">
    <property type="protein sequence ID" value="KAL1302617.1"/>
    <property type="molecule type" value="Genomic_DNA"/>
</dbReference>
<dbReference type="Proteomes" id="UP001562354">
    <property type="component" value="Unassembled WGS sequence"/>
</dbReference>
<dbReference type="RefSeq" id="XP_069198893.1">
    <property type="nucleotide sequence ID" value="XM_069342392.1"/>
</dbReference>
<sequence length="342" mass="38095">MLQIQCSGTPFEIGHHHGSAAKELIERCIAFYTTLFQDSAKLTWSQVRDVATREFEPRIRTNWPAYYEEMRGIAAGAGKQVSDIIALNVRTEITFGLFSDGCTALSWREGEASFLAQNWDWMRQQKENLVILTIEQAGKPTIKTVAEAGMLAKIGLNSSGVGVCLNAIRAKGMYPSRLPCHLGLRMVLESESRDEAIAKLEGFGIASSCHMLVADRTGGIGVEWSHIDVAKLAMNDANQVFHSNHFLLPHTGVTETVWLEDSRVRIKRVEELCSKLEGTLCLRSVQSIFTDESNYPYSICRAQEQGNHSETLFNIVMDLTNSAAKVIEGRPTEPEAFYELSF</sequence>
<evidence type="ECO:0000313" key="2">
    <source>
        <dbReference type="EMBL" id="KAL1302617.1"/>
    </source>
</evidence>
<organism evidence="2 3">
    <name type="scientific">Neodothiora populina</name>
    <dbReference type="NCBI Taxonomy" id="2781224"/>
    <lineage>
        <taxon>Eukaryota</taxon>
        <taxon>Fungi</taxon>
        <taxon>Dikarya</taxon>
        <taxon>Ascomycota</taxon>
        <taxon>Pezizomycotina</taxon>
        <taxon>Dothideomycetes</taxon>
        <taxon>Dothideomycetidae</taxon>
        <taxon>Dothideales</taxon>
        <taxon>Dothioraceae</taxon>
        <taxon>Neodothiora</taxon>
    </lineage>
</organism>
<gene>
    <name evidence="2" type="ORF">AAFC00_002989</name>
</gene>
<evidence type="ECO:0000259" key="1">
    <source>
        <dbReference type="Pfam" id="PF03417"/>
    </source>
</evidence>
<protein>
    <recommendedName>
        <fullName evidence="1">Peptidase C45 hydrolase domain-containing protein</fullName>
    </recommendedName>
</protein>
<dbReference type="Gene3D" id="1.10.10.2120">
    <property type="match status" value="1"/>
</dbReference>
<accession>A0ABR3P976</accession>
<evidence type="ECO:0000313" key="3">
    <source>
        <dbReference type="Proteomes" id="UP001562354"/>
    </source>
</evidence>
<dbReference type="PANTHER" id="PTHR34180:SF1">
    <property type="entry name" value="BETA-ALANYL-DOPAMINE_CARCININE HYDROLASE"/>
    <property type="match status" value="1"/>
</dbReference>
<dbReference type="InterPro" id="IPR047794">
    <property type="entry name" value="C45_proenzyme-like"/>
</dbReference>
<dbReference type="PANTHER" id="PTHR34180">
    <property type="entry name" value="PEPTIDASE C45"/>
    <property type="match status" value="1"/>
</dbReference>
<dbReference type="InterPro" id="IPR005079">
    <property type="entry name" value="Peptidase_C45_hydrolase"/>
</dbReference>
<comment type="caution">
    <text evidence="2">The sequence shown here is derived from an EMBL/GenBank/DDBJ whole genome shotgun (WGS) entry which is preliminary data.</text>
</comment>
<name>A0ABR3P976_9PEZI</name>
<dbReference type="NCBIfam" id="NF040521">
    <property type="entry name" value="C45_proenzyme"/>
    <property type="match status" value="1"/>
</dbReference>
<dbReference type="Gene3D" id="3.60.60.10">
    <property type="entry name" value="Penicillin V Acylase, Chain A"/>
    <property type="match status" value="1"/>
</dbReference>
<feature type="domain" description="Peptidase C45 hydrolase" evidence="1">
    <location>
        <begin position="107"/>
        <end position="332"/>
    </location>
</feature>
<dbReference type="GeneID" id="95976691"/>
<proteinExistence type="predicted"/>
<reference evidence="2 3" key="1">
    <citation type="submission" date="2024-07" db="EMBL/GenBank/DDBJ databases">
        <title>Draft sequence of the Neodothiora populina.</title>
        <authorList>
            <person name="Drown D.D."/>
            <person name="Schuette U.S."/>
            <person name="Buechlein A.B."/>
            <person name="Rusch D.R."/>
            <person name="Winton L.W."/>
            <person name="Adams G.A."/>
        </authorList>
    </citation>
    <scope>NUCLEOTIDE SEQUENCE [LARGE SCALE GENOMIC DNA]</scope>
    <source>
        <strain evidence="2 3">CPC 39397</strain>
    </source>
</reference>